<comment type="caution">
    <text evidence="2">The sequence shown here is derived from an EMBL/GenBank/DDBJ whole genome shotgun (WGS) entry which is preliminary data.</text>
</comment>
<accession>A0AAD7S4C1</accession>
<dbReference type="AlphaFoldDB" id="A0AAD7S4C1"/>
<keyword evidence="3" id="KW-1185">Reference proteome</keyword>
<proteinExistence type="predicted"/>
<evidence type="ECO:0000313" key="3">
    <source>
        <dbReference type="Proteomes" id="UP001221898"/>
    </source>
</evidence>
<reference evidence="2" key="1">
    <citation type="journal article" date="2023" name="Science">
        <title>Genome structures resolve the early diversification of teleost fishes.</title>
        <authorList>
            <person name="Parey E."/>
            <person name="Louis A."/>
            <person name="Montfort J."/>
            <person name="Bouchez O."/>
            <person name="Roques C."/>
            <person name="Iampietro C."/>
            <person name="Lluch J."/>
            <person name="Castinel A."/>
            <person name="Donnadieu C."/>
            <person name="Desvignes T."/>
            <person name="Floi Bucao C."/>
            <person name="Jouanno E."/>
            <person name="Wen M."/>
            <person name="Mejri S."/>
            <person name="Dirks R."/>
            <person name="Jansen H."/>
            <person name="Henkel C."/>
            <person name="Chen W.J."/>
            <person name="Zahm M."/>
            <person name="Cabau C."/>
            <person name="Klopp C."/>
            <person name="Thompson A.W."/>
            <person name="Robinson-Rechavi M."/>
            <person name="Braasch I."/>
            <person name="Lecointre G."/>
            <person name="Bobe J."/>
            <person name="Postlethwait J.H."/>
            <person name="Berthelot C."/>
            <person name="Roest Crollius H."/>
            <person name="Guiguen Y."/>
        </authorList>
    </citation>
    <scope>NUCLEOTIDE SEQUENCE</scope>
    <source>
        <strain evidence="2">NC1722</strain>
    </source>
</reference>
<dbReference type="EMBL" id="JAINUG010000115">
    <property type="protein sequence ID" value="KAJ8395542.1"/>
    <property type="molecule type" value="Genomic_DNA"/>
</dbReference>
<organism evidence="2 3">
    <name type="scientific">Aldrovandia affinis</name>
    <dbReference type="NCBI Taxonomy" id="143900"/>
    <lineage>
        <taxon>Eukaryota</taxon>
        <taxon>Metazoa</taxon>
        <taxon>Chordata</taxon>
        <taxon>Craniata</taxon>
        <taxon>Vertebrata</taxon>
        <taxon>Euteleostomi</taxon>
        <taxon>Actinopterygii</taxon>
        <taxon>Neopterygii</taxon>
        <taxon>Teleostei</taxon>
        <taxon>Notacanthiformes</taxon>
        <taxon>Halosauridae</taxon>
        <taxon>Aldrovandia</taxon>
    </lineage>
</organism>
<dbReference type="Proteomes" id="UP001221898">
    <property type="component" value="Unassembled WGS sequence"/>
</dbReference>
<feature type="region of interest" description="Disordered" evidence="1">
    <location>
        <begin position="62"/>
        <end position="84"/>
    </location>
</feature>
<sequence length="84" mass="9622">MKAFQMFSNELHLSVSAFPKRELRHEDPRTFRASRKGMRDNDKQVTVILDSGIDPHWRKWNENQDQAGIGGTPCKSTAVPPPEM</sequence>
<protein>
    <submittedName>
        <fullName evidence="2">Uncharacterized protein</fullName>
    </submittedName>
</protein>
<name>A0AAD7S4C1_9TELE</name>
<gene>
    <name evidence="2" type="ORF">AAFF_G00030230</name>
</gene>
<evidence type="ECO:0000313" key="2">
    <source>
        <dbReference type="EMBL" id="KAJ8395542.1"/>
    </source>
</evidence>
<evidence type="ECO:0000256" key="1">
    <source>
        <dbReference type="SAM" id="MobiDB-lite"/>
    </source>
</evidence>